<feature type="transmembrane region" description="Helical" evidence="4">
    <location>
        <begin position="131"/>
        <end position="151"/>
    </location>
</feature>
<keyword evidence="4" id="KW-0472">Membrane</keyword>
<dbReference type="Proteomes" id="UP000308508">
    <property type="component" value="Unassembled WGS sequence"/>
</dbReference>
<evidence type="ECO:0000256" key="3">
    <source>
        <dbReference type="ARBA" id="ARBA00034247"/>
    </source>
</evidence>
<dbReference type="GO" id="GO:0005886">
    <property type="term" value="C:plasma membrane"/>
    <property type="evidence" value="ECO:0007669"/>
    <property type="project" value="TreeGrafter"/>
</dbReference>
<dbReference type="InterPro" id="IPR050469">
    <property type="entry name" value="Diguanylate_Cyclase"/>
</dbReference>
<organism evidence="6 7">
    <name type="scientific">Thermomonas fusca</name>
    <dbReference type="NCBI Taxonomy" id="215690"/>
    <lineage>
        <taxon>Bacteria</taxon>
        <taxon>Pseudomonadati</taxon>
        <taxon>Pseudomonadota</taxon>
        <taxon>Gammaproteobacteria</taxon>
        <taxon>Lysobacterales</taxon>
        <taxon>Lysobacteraceae</taxon>
        <taxon>Thermomonas</taxon>
    </lineage>
</organism>
<dbReference type="STRING" id="1123377.GCA_000423885_00355"/>
<evidence type="ECO:0000256" key="4">
    <source>
        <dbReference type="SAM" id="Phobius"/>
    </source>
</evidence>
<reference evidence="6 7" key="1">
    <citation type="submission" date="2019-04" db="EMBL/GenBank/DDBJ databases">
        <authorList>
            <person name="Grouzdev D.S."/>
            <person name="Nazina T.N."/>
        </authorList>
    </citation>
    <scope>NUCLEOTIDE SEQUENCE [LARGE SCALE GENOMIC DNA]</scope>
    <source>
        <strain evidence="6 7">SHC 3-19</strain>
    </source>
</reference>
<feature type="domain" description="GGDEF" evidence="5">
    <location>
        <begin position="330"/>
        <end position="458"/>
    </location>
</feature>
<dbReference type="Pfam" id="PF00990">
    <property type="entry name" value="GGDEF"/>
    <property type="match status" value="1"/>
</dbReference>
<feature type="transmembrane region" description="Helical" evidence="4">
    <location>
        <begin position="260"/>
        <end position="283"/>
    </location>
</feature>
<dbReference type="InterPro" id="IPR000160">
    <property type="entry name" value="GGDEF_dom"/>
</dbReference>
<feature type="transmembrane region" description="Helical" evidence="4">
    <location>
        <begin position="25"/>
        <end position="43"/>
    </location>
</feature>
<evidence type="ECO:0000256" key="1">
    <source>
        <dbReference type="ARBA" id="ARBA00001946"/>
    </source>
</evidence>
<dbReference type="EC" id="2.7.7.65" evidence="2"/>
<feature type="transmembrane region" description="Helical" evidence="4">
    <location>
        <begin position="228"/>
        <end position="248"/>
    </location>
</feature>
<proteinExistence type="predicted"/>
<comment type="caution">
    <text evidence="6">The sequence shown here is derived from an EMBL/GenBank/DDBJ whole genome shotgun (WGS) entry which is preliminary data.</text>
</comment>
<dbReference type="Gene3D" id="3.30.70.270">
    <property type="match status" value="1"/>
</dbReference>
<dbReference type="CDD" id="cd01949">
    <property type="entry name" value="GGDEF"/>
    <property type="match status" value="1"/>
</dbReference>
<evidence type="ECO:0000259" key="5">
    <source>
        <dbReference type="PROSITE" id="PS50887"/>
    </source>
</evidence>
<dbReference type="SMART" id="SM00267">
    <property type="entry name" value="GGDEF"/>
    <property type="match status" value="1"/>
</dbReference>
<feature type="transmembrane region" description="Helical" evidence="4">
    <location>
        <begin position="84"/>
        <end position="102"/>
    </location>
</feature>
<dbReference type="SUPFAM" id="SSF55073">
    <property type="entry name" value="Nucleotide cyclase"/>
    <property type="match status" value="1"/>
</dbReference>
<sequence>MNSPLSAEPTAASSPRGGVAKIAQIAAWVMLVVSALVLLGWWLDVPALTRVLTGSTRMKAITATTFIANAVALLGCVRRERIGIACVLLNLLVLVFGAASLLEYTANVDLGIDHLFADPEAFAQGNPPGRMSQMTAIAFLLLGTQGLLVSLQRAPRLAHLLAGLLLSLGAFTLTMAGYSYRMGVVQVLPVSAPTALLLIVATLGWLVLQRPMGIMRVAYADSPGTVLLRWAAIPALLMPPLLAIAIRAAEHLLGWSHAEVVAAVGYLSGVGACSMVIGMAWLLHHLDHQRQKSERFQDAAYTDALTRLVNRRGFDEAIDRLLRGHRESDHGFTMLMLDLDHFKRFNDDFGHLAGDRALQITGELLRAAVRPQDIAARFGGEEFAVILPGTDMLGARRTAQRLLDAFHAREWPNRPVTVSIGIANSHPGDTSATLIARADAALYAAKSGGRDRACENQVITVSSVL</sequence>
<dbReference type="InterPro" id="IPR029787">
    <property type="entry name" value="Nucleotide_cyclase"/>
</dbReference>
<dbReference type="PROSITE" id="PS50887">
    <property type="entry name" value="GGDEF"/>
    <property type="match status" value="1"/>
</dbReference>
<evidence type="ECO:0000313" key="6">
    <source>
        <dbReference type="EMBL" id="TLX22234.1"/>
    </source>
</evidence>
<evidence type="ECO:0000256" key="2">
    <source>
        <dbReference type="ARBA" id="ARBA00012528"/>
    </source>
</evidence>
<protein>
    <recommendedName>
        <fullName evidence="2">diguanylate cyclase</fullName>
        <ecNumber evidence="2">2.7.7.65</ecNumber>
    </recommendedName>
</protein>
<feature type="transmembrane region" description="Helical" evidence="4">
    <location>
        <begin position="190"/>
        <end position="208"/>
    </location>
</feature>
<keyword evidence="7" id="KW-1185">Reference proteome</keyword>
<dbReference type="InterPro" id="IPR043128">
    <property type="entry name" value="Rev_trsase/Diguanyl_cyclase"/>
</dbReference>
<comment type="cofactor">
    <cofactor evidence="1">
        <name>Mg(2+)</name>
        <dbReference type="ChEBI" id="CHEBI:18420"/>
    </cofactor>
</comment>
<dbReference type="PANTHER" id="PTHR45138:SF9">
    <property type="entry name" value="DIGUANYLATE CYCLASE DGCM-RELATED"/>
    <property type="match status" value="1"/>
</dbReference>
<keyword evidence="4" id="KW-1133">Transmembrane helix</keyword>
<feature type="transmembrane region" description="Helical" evidence="4">
    <location>
        <begin position="158"/>
        <end position="178"/>
    </location>
</feature>
<name>A0A5R9PFD9_9GAMM</name>
<keyword evidence="4" id="KW-0812">Transmembrane</keyword>
<dbReference type="GO" id="GO:0043709">
    <property type="term" value="P:cell adhesion involved in single-species biofilm formation"/>
    <property type="evidence" value="ECO:0007669"/>
    <property type="project" value="TreeGrafter"/>
</dbReference>
<dbReference type="NCBIfam" id="TIGR00254">
    <property type="entry name" value="GGDEF"/>
    <property type="match status" value="1"/>
</dbReference>
<accession>A0A5R9PFD9</accession>
<dbReference type="EMBL" id="SROY01000002">
    <property type="protein sequence ID" value="TLX22234.1"/>
    <property type="molecule type" value="Genomic_DNA"/>
</dbReference>
<feature type="transmembrane region" description="Helical" evidence="4">
    <location>
        <begin position="58"/>
        <end position="77"/>
    </location>
</feature>
<dbReference type="PANTHER" id="PTHR45138">
    <property type="entry name" value="REGULATORY COMPONENTS OF SENSORY TRANSDUCTION SYSTEM"/>
    <property type="match status" value="1"/>
</dbReference>
<gene>
    <name evidence="6" type="ORF">E5S66_06915</name>
</gene>
<dbReference type="FunFam" id="3.30.70.270:FF:000001">
    <property type="entry name" value="Diguanylate cyclase domain protein"/>
    <property type="match status" value="1"/>
</dbReference>
<dbReference type="GO" id="GO:0052621">
    <property type="term" value="F:diguanylate cyclase activity"/>
    <property type="evidence" value="ECO:0007669"/>
    <property type="project" value="UniProtKB-EC"/>
</dbReference>
<evidence type="ECO:0000313" key="7">
    <source>
        <dbReference type="Proteomes" id="UP000308508"/>
    </source>
</evidence>
<comment type="catalytic activity">
    <reaction evidence="3">
        <text>2 GTP = 3',3'-c-di-GMP + 2 diphosphate</text>
        <dbReference type="Rhea" id="RHEA:24898"/>
        <dbReference type="ChEBI" id="CHEBI:33019"/>
        <dbReference type="ChEBI" id="CHEBI:37565"/>
        <dbReference type="ChEBI" id="CHEBI:58805"/>
        <dbReference type="EC" id="2.7.7.65"/>
    </reaction>
</comment>
<dbReference type="RefSeq" id="WP_138348524.1">
    <property type="nucleotide sequence ID" value="NZ_SROY01000002.1"/>
</dbReference>
<dbReference type="AlphaFoldDB" id="A0A5R9PFD9"/>
<dbReference type="GO" id="GO:1902201">
    <property type="term" value="P:negative regulation of bacterial-type flagellum-dependent cell motility"/>
    <property type="evidence" value="ECO:0007669"/>
    <property type="project" value="TreeGrafter"/>
</dbReference>